<dbReference type="InterPro" id="IPR012354">
    <property type="entry name" value="Esterase_lipase"/>
</dbReference>
<dbReference type="OrthoDB" id="9786110at2"/>
<feature type="binding site" evidence="2">
    <location>
        <position position="28"/>
    </location>
    <ligand>
        <name>substrate</name>
    </ligand>
</feature>
<feature type="binding site" evidence="2">
    <location>
        <position position="97"/>
    </location>
    <ligand>
        <name>substrate</name>
    </ligand>
</feature>
<evidence type="ECO:0000313" key="5">
    <source>
        <dbReference type="EMBL" id="TWJ17099.1"/>
    </source>
</evidence>
<organism evidence="5 6">
    <name type="scientific">Stackebrandtia albiflava</name>
    <dbReference type="NCBI Taxonomy" id="406432"/>
    <lineage>
        <taxon>Bacteria</taxon>
        <taxon>Bacillati</taxon>
        <taxon>Actinomycetota</taxon>
        <taxon>Actinomycetes</taxon>
        <taxon>Glycomycetales</taxon>
        <taxon>Glycomycetaceae</taxon>
        <taxon>Stackebrandtia</taxon>
    </lineage>
</organism>
<accession>A0A562VGR9</accession>
<evidence type="ECO:0000256" key="1">
    <source>
        <dbReference type="PIRSR" id="PIRSR017388-1"/>
    </source>
</evidence>
<evidence type="ECO:0000313" key="6">
    <source>
        <dbReference type="Proteomes" id="UP000321617"/>
    </source>
</evidence>
<comment type="caution">
    <text evidence="5">The sequence shown here is derived from an EMBL/GenBank/DDBJ whole genome shotgun (WGS) entry which is preliminary data.</text>
</comment>
<dbReference type="AlphaFoldDB" id="A0A562VGR9"/>
<dbReference type="InterPro" id="IPR022742">
    <property type="entry name" value="Hydrolase_4"/>
</dbReference>
<feature type="active site" description="Charge relay system" evidence="1">
    <location>
        <position position="228"/>
    </location>
</feature>
<feature type="domain" description="Serine aminopeptidase S33" evidence="4">
    <location>
        <begin position="20"/>
        <end position="126"/>
    </location>
</feature>
<dbReference type="InterPro" id="IPR051044">
    <property type="entry name" value="MAG_DAG_Lipase"/>
</dbReference>
<dbReference type="Pfam" id="PF12146">
    <property type="entry name" value="Hydrolase_4"/>
    <property type="match status" value="1"/>
</dbReference>
<reference evidence="5 6" key="1">
    <citation type="journal article" date="2013" name="Stand. Genomic Sci.">
        <title>Genomic Encyclopedia of Type Strains, Phase I: The one thousand microbial genomes (KMG-I) project.</title>
        <authorList>
            <person name="Kyrpides N.C."/>
            <person name="Woyke T."/>
            <person name="Eisen J.A."/>
            <person name="Garrity G."/>
            <person name="Lilburn T.G."/>
            <person name="Beck B.J."/>
            <person name="Whitman W.B."/>
            <person name="Hugenholtz P."/>
            <person name="Klenk H.P."/>
        </authorList>
    </citation>
    <scope>NUCLEOTIDE SEQUENCE [LARGE SCALE GENOMIC DNA]</scope>
    <source>
        <strain evidence="5 6">DSM 45044</strain>
    </source>
</reference>
<dbReference type="PIRSF" id="PIRSF017388">
    <property type="entry name" value="Esterase_lipase"/>
    <property type="match status" value="1"/>
</dbReference>
<feature type="active site" description="Nucleophile" evidence="1">
    <location>
        <position position="96"/>
    </location>
</feature>
<evidence type="ECO:0000259" key="4">
    <source>
        <dbReference type="Pfam" id="PF12146"/>
    </source>
</evidence>
<feature type="active site" description="Charge relay system" evidence="1">
    <location>
        <position position="198"/>
    </location>
</feature>
<evidence type="ECO:0000256" key="3">
    <source>
        <dbReference type="PIRSR" id="PIRSR017388-3"/>
    </source>
</evidence>
<dbReference type="Gene3D" id="3.40.50.1820">
    <property type="entry name" value="alpha/beta hydrolase"/>
    <property type="match status" value="1"/>
</dbReference>
<dbReference type="GO" id="GO:0052689">
    <property type="term" value="F:carboxylic ester hydrolase activity"/>
    <property type="evidence" value="ECO:0007669"/>
    <property type="project" value="InterPro"/>
</dbReference>
<sequence length="258" mass="28213">MAVLDGAEAFHLDAGPDSPATIVACHGFTGTPASIRPWAEHMHSRGYTAIGPRLPGHGTRWQDMAATRWPDWYGELEKALDTALAIGKPVFAFGHSMGGTLVLRLAQQRGQDLAGVVLCNPSLFDPRFTVNYLVPLIHPLVRSVPGIGSDIARPGVFETSYPRVPLPALNSLRRLWRLTRADLAKVTLPIRIYHSAVDNVVHPRNTQMLLAGIRSEDVADHVLPRSHHVATLDYDAQVLFEGSESFVAERLASRSAPQ</sequence>
<dbReference type="InterPro" id="IPR029058">
    <property type="entry name" value="AB_hydrolase_fold"/>
</dbReference>
<evidence type="ECO:0000256" key="2">
    <source>
        <dbReference type="PIRSR" id="PIRSR017388-2"/>
    </source>
</evidence>
<dbReference type="RefSeq" id="WP_147131127.1">
    <property type="nucleotide sequence ID" value="NZ_BAABIJ010000009.1"/>
</dbReference>
<keyword evidence="6" id="KW-1185">Reference proteome</keyword>
<gene>
    <name evidence="5" type="ORF">LX16_0014</name>
</gene>
<dbReference type="SUPFAM" id="SSF53474">
    <property type="entry name" value="alpha/beta-Hydrolases"/>
    <property type="match status" value="1"/>
</dbReference>
<proteinExistence type="predicted"/>
<protein>
    <submittedName>
        <fullName evidence="5">Carboxylesterase</fullName>
    </submittedName>
</protein>
<feature type="site" description="Important for substrate specificity" evidence="3">
    <location>
        <position position="147"/>
    </location>
</feature>
<dbReference type="Proteomes" id="UP000321617">
    <property type="component" value="Unassembled WGS sequence"/>
</dbReference>
<dbReference type="EMBL" id="VLLL01000001">
    <property type="protein sequence ID" value="TWJ17099.1"/>
    <property type="molecule type" value="Genomic_DNA"/>
</dbReference>
<dbReference type="PANTHER" id="PTHR11614">
    <property type="entry name" value="PHOSPHOLIPASE-RELATED"/>
    <property type="match status" value="1"/>
</dbReference>
<name>A0A562VGR9_9ACTN</name>